<dbReference type="AlphaFoldDB" id="A0A8J8G631"/>
<keyword evidence="1" id="KW-0732">Signal</keyword>
<evidence type="ECO:0000313" key="2">
    <source>
        <dbReference type="EMBL" id="NRS91808.1"/>
    </source>
</evidence>
<name>A0A8J8G631_9FLAO</name>
<feature type="signal peptide" evidence="1">
    <location>
        <begin position="1"/>
        <end position="21"/>
    </location>
</feature>
<evidence type="ECO:0008006" key="4">
    <source>
        <dbReference type="Google" id="ProtNLM"/>
    </source>
</evidence>
<keyword evidence="3" id="KW-1185">Reference proteome</keyword>
<sequence>MKKLFKLSILFVFIFTMKSCAQNPELGKDIIDLKTFPISFNANDFYKNQIKIHKKSRELLSQGKFEESVSDELLKNYKFVEKIDTLSIDDNVPLLYYGMEGMATKDTLAIFEGIKFEKIEMFTNISNVFQSLRAISYAYKDGKKNFNTLKQKLEIEYGKPKIIKENLEHKEYYEWTTEDLVINLILNVEDEKDNDKSFVAELYLTNKKEYENFKNNVIGKTKYYWFY</sequence>
<feature type="chain" id="PRO_5035180836" description="Lipoprotein" evidence="1">
    <location>
        <begin position="22"/>
        <end position="227"/>
    </location>
</feature>
<dbReference type="Proteomes" id="UP000610746">
    <property type="component" value="Unassembled WGS sequence"/>
</dbReference>
<dbReference type="EMBL" id="JABSNO010000005">
    <property type="protein sequence ID" value="NRS91808.1"/>
    <property type="molecule type" value="Genomic_DNA"/>
</dbReference>
<evidence type="ECO:0000256" key="1">
    <source>
        <dbReference type="SAM" id="SignalP"/>
    </source>
</evidence>
<organism evidence="2 3">
    <name type="scientific">Frigoriflavimonas asaccharolytica</name>
    <dbReference type="NCBI Taxonomy" id="2735899"/>
    <lineage>
        <taxon>Bacteria</taxon>
        <taxon>Pseudomonadati</taxon>
        <taxon>Bacteroidota</taxon>
        <taxon>Flavobacteriia</taxon>
        <taxon>Flavobacteriales</taxon>
        <taxon>Weeksellaceae</taxon>
        <taxon>Frigoriflavimonas</taxon>
    </lineage>
</organism>
<dbReference type="RefSeq" id="WP_173778432.1">
    <property type="nucleotide sequence ID" value="NZ_JABSNO010000005.1"/>
</dbReference>
<proteinExistence type="predicted"/>
<accession>A0A8J8G631</accession>
<evidence type="ECO:0000313" key="3">
    <source>
        <dbReference type="Proteomes" id="UP000610746"/>
    </source>
</evidence>
<protein>
    <recommendedName>
        <fullName evidence="4">Lipoprotein</fullName>
    </recommendedName>
</protein>
<reference evidence="2" key="1">
    <citation type="submission" date="2020-05" db="EMBL/GenBank/DDBJ databases">
        <title>Genomic Encyclopedia of Type Strains, Phase IV (KMG-V): Genome sequencing to study the core and pangenomes of soil and plant-associated prokaryotes.</title>
        <authorList>
            <person name="Whitman W."/>
        </authorList>
    </citation>
    <scope>NUCLEOTIDE SEQUENCE</scope>
    <source>
        <strain evidence="2">16F</strain>
    </source>
</reference>
<comment type="caution">
    <text evidence="2">The sequence shown here is derived from an EMBL/GenBank/DDBJ whole genome shotgun (WGS) entry which is preliminary data.</text>
</comment>
<gene>
    <name evidence="2" type="ORF">HNQ03_000875</name>
</gene>